<evidence type="ECO:0000313" key="2">
    <source>
        <dbReference type="Proteomes" id="UP000054608"/>
    </source>
</evidence>
<proteinExistence type="predicted"/>
<dbReference type="Proteomes" id="UP000054608">
    <property type="component" value="Unassembled WGS sequence"/>
</dbReference>
<gene>
    <name evidence="1" type="ORF">Lrub_0970</name>
</gene>
<dbReference type="AlphaFoldDB" id="A0A0W0XVB7"/>
<keyword evidence="2" id="KW-1185">Reference proteome</keyword>
<accession>A0A0W0XVB7</accession>
<comment type="caution">
    <text evidence="1">The sequence shown here is derived from an EMBL/GenBank/DDBJ whole genome shotgun (WGS) entry which is preliminary data.</text>
</comment>
<reference evidence="1 2" key="1">
    <citation type="submission" date="2015-11" db="EMBL/GenBank/DDBJ databases">
        <title>Genomic analysis of 38 Legionella species identifies large and diverse effector repertoires.</title>
        <authorList>
            <person name="Burstein D."/>
            <person name="Amaro F."/>
            <person name="Zusman T."/>
            <person name="Lifshitz Z."/>
            <person name="Cohen O."/>
            <person name="Gilbert J.A."/>
            <person name="Pupko T."/>
            <person name="Shuman H.A."/>
            <person name="Segal G."/>
        </authorList>
    </citation>
    <scope>NUCLEOTIDE SEQUENCE [LARGE SCALE GENOMIC DNA]</scope>
    <source>
        <strain evidence="1 2">WA-270A-C2</strain>
    </source>
</reference>
<dbReference type="RefSeq" id="WP_058531069.1">
    <property type="nucleotide sequence ID" value="NZ_CAAAIN010000001.1"/>
</dbReference>
<protein>
    <submittedName>
        <fullName evidence="1">Uncharacterized protein</fullName>
    </submittedName>
</protein>
<dbReference type="OrthoDB" id="5654404at2"/>
<organism evidence="1 2">
    <name type="scientific">Legionella rubrilucens</name>
    <dbReference type="NCBI Taxonomy" id="458"/>
    <lineage>
        <taxon>Bacteria</taxon>
        <taxon>Pseudomonadati</taxon>
        <taxon>Pseudomonadota</taxon>
        <taxon>Gammaproteobacteria</taxon>
        <taxon>Legionellales</taxon>
        <taxon>Legionellaceae</taxon>
        <taxon>Legionella</taxon>
    </lineage>
</organism>
<dbReference type="EMBL" id="LNYT01000007">
    <property type="protein sequence ID" value="KTD48619.1"/>
    <property type="molecule type" value="Genomic_DNA"/>
</dbReference>
<name>A0A0W0XVB7_9GAMM</name>
<dbReference type="PATRIC" id="fig|458.5.peg.1006"/>
<evidence type="ECO:0000313" key="1">
    <source>
        <dbReference type="EMBL" id="KTD48619.1"/>
    </source>
</evidence>
<sequence length="402" mass="45695">MVKPVAFLDVDHTLSFTDPNSDDGGTIYNEGLIKALLKKGIKDVYLFTDMTFSPHSIRDRRELVQLLQKKGFTVHGVLTPCDIMWSQLTGDQAVQINKALLQRKLSKYSGAPFEKVITDEPFTIEYPFVTELRHYSPQKNQPGCSYDEANKVFDPNAPSLPAHLETRSTMTKVFSDFLAEKTGYVDLSKEPGHQQGHTKSLMLDFFLHHKPDWISSILVVDDNINVIQGIGTYKETRNPKLPIGTLQIEQMESEEVYGAAIDEHLKTDPHFGVYYKLQQLIDDHIKHLNSSWFNPFLSSPQAKIEALELLKEELLNAFSTTEEVAIPTLIDNWQNAIKFKSVSTNASVPISTVISQHRNLFFTEHRDKLTSTQLFIEQLKVQFKPQNGKEEVLIVNPLHSIN</sequence>